<dbReference type="InterPro" id="IPR023214">
    <property type="entry name" value="HAD_sf"/>
</dbReference>
<comment type="caution">
    <text evidence="1">The sequence shown here is derived from an EMBL/GenBank/DDBJ whole genome shotgun (WGS) entry which is preliminary data.</text>
</comment>
<dbReference type="SUPFAM" id="SSF56784">
    <property type="entry name" value="HAD-like"/>
    <property type="match status" value="1"/>
</dbReference>
<evidence type="ECO:0000313" key="1">
    <source>
        <dbReference type="EMBL" id="MEQ2580051.1"/>
    </source>
</evidence>
<organism evidence="1 2">
    <name type="scientific">Hominiventricola aquisgranensis</name>
    <dbReference type="NCBI Taxonomy" id="3133164"/>
    <lineage>
        <taxon>Bacteria</taxon>
        <taxon>Bacillati</taxon>
        <taxon>Bacillota</taxon>
        <taxon>Clostridia</taxon>
        <taxon>Lachnospirales</taxon>
        <taxon>Lachnospiraceae</taxon>
        <taxon>Hominiventricola</taxon>
    </lineage>
</organism>
<dbReference type="EMBL" id="JBBMFC010000041">
    <property type="protein sequence ID" value="MEQ2580051.1"/>
    <property type="molecule type" value="Genomic_DNA"/>
</dbReference>
<sequence>MFQNFYPNKLIRSVYELNWEELSRTYGGVIFDIDNTLVPHGAAADEAAIQLFARIHNLGMKTMLVSNNGEARVKPFAQQVQTDYIYKAGKPKVEGYNKAMAKMGTDPKHTLFIGDQIFTDVWGANRAGIYTMLTQPVDKSTDEIQIVIKRWFEGPFRKER</sequence>
<evidence type="ECO:0000313" key="2">
    <source>
        <dbReference type="Proteomes" id="UP001470288"/>
    </source>
</evidence>
<keyword evidence="2" id="KW-1185">Reference proteome</keyword>
<dbReference type="CDD" id="cd16416">
    <property type="entry name" value="HAD_BsYqeG-like"/>
    <property type="match status" value="1"/>
</dbReference>
<dbReference type="InterPro" id="IPR036412">
    <property type="entry name" value="HAD-like_sf"/>
</dbReference>
<dbReference type="NCBIfam" id="TIGR01549">
    <property type="entry name" value="HAD-SF-IA-v1"/>
    <property type="match status" value="1"/>
</dbReference>
<dbReference type="RefSeq" id="WP_349145143.1">
    <property type="nucleotide sequence ID" value="NZ_JBBMFC010000041.1"/>
</dbReference>
<dbReference type="InterPro" id="IPR010021">
    <property type="entry name" value="PGPP1/Gep4"/>
</dbReference>
<gene>
    <name evidence="1" type="ORF">WMO62_14660</name>
</gene>
<dbReference type="InterPro" id="IPR006439">
    <property type="entry name" value="HAD-SF_hydro_IA"/>
</dbReference>
<dbReference type="PANTHER" id="PTHR19288">
    <property type="entry name" value="4-NITROPHENYLPHOSPHATASE-RELATED"/>
    <property type="match status" value="1"/>
</dbReference>
<protein>
    <submittedName>
        <fullName evidence="1">YqeG family HAD IIIA-type phosphatase</fullName>
    </submittedName>
</protein>
<dbReference type="Pfam" id="PF00702">
    <property type="entry name" value="Hydrolase"/>
    <property type="match status" value="1"/>
</dbReference>
<proteinExistence type="predicted"/>
<dbReference type="PANTHER" id="PTHR19288:SF25">
    <property type="entry name" value="PHOSPHATIDYLGLYCEROPHOSPHATASE GEP4, MITOCHONDRIAL"/>
    <property type="match status" value="1"/>
</dbReference>
<dbReference type="InterPro" id="IPR006549">
    <property type="entry name" value="HAD-SF_hydro_IIIA"/>
</dbReference>
<dbReference type="Gene3D" id="3.40.50.1000">
    <property type="entry name" value="HAD superfamily/HAD-like"/>
    <property type="match status" value="1"/>
</dbReference>
<reference evidence="1 2" key="1">
    <citation type="submission" date="2024-03" db="EMBL/GenBank/DDBJ databases">
        <title>Human intestinal bacterial collection.</title>
        <authorList>
            <person name="Pauvert C."/>
            <person name="Hitch T.C.A."/>
            <person name="Clavel T."/>
        </authorList>
    </citation>
    <scope>NUCLEOTIDE SEQUENCE [LARGE SCALE GENOMIC DNA]</scope>
    <source>
        <strain evidence="1 2">CLA-AA-H78B</strain>
    </source>
</reference>
<dbReference type="Proteomes" id="UP001470288">
    <property type="component" value="Unassembled WGS sequence"/>
</dbReference>
<dbReference type="NCBIfam" id="TIGR01668">
    <property type="entry name" value="YqeG_hyp_ppase"/>
    <property type="match status" value="1"/>
</dbReference>
<accession>A0ABV1I4E1</accession>
<name>A0ABV1I4E1_9FIRM</name>
<dbReference type="NCBIfam" id="TIGR01662">
    <property type="entry name" value="HAD-SF-IIIA"/>
    <property type="match status" value="1"/>
</dbReference>